<sequence>MASILPIITFKAGICDADTSSKPYKIKPQATPGYIYLYSEDDLIHFCWRERSAALDSPDLDLVMVPMDGEFVAHTADDQPSAKTNGRIFVLKFGSSSQRHFFWLQSKPQSRNGDPSWFSPRDKKIGEIVNALLQGEEVNVGRELAQVRSTDDRRDDDDDETMEDAEGHGDRSDQTHGGSGGAGPDATGGDIREEGENAREGGGDGARAATSGSNTDADAAVRNFLESLRGNTGLGGSHQGGQQQHADKPYPYLSHLLPNEITIPMLRSASEEYIDSLLSFLPPAILILAAESDDLGDSEPTAEAAAAARATLSLAEKKSLLERVLRSPQFHQALGSLTMALRDGGLPTIAGALNVKVPNGGYTRGGAMPLGGGEAVETFVESIKSTVKEKKQVHAPRWIPFKSHKTHPHSSDNLTSSQTTQLTAPMPNMTDQLKDPLPTAIEDFGNDERISFSKLDNKYLAVLDDGTELEFDPATSTWAEAADAPLEPLDDEDETAAQLADLSRAGAGPGYINGAEPQQTNPRKRKDSPTSAEAGSMDAAQGGGGDNNGNGNGKARPAKKAKPARAPPQPRQNTAVYVTGLPADATVDEVHDLFSRKAGVIAEEIDSGRPRIKMYTDDKGNFKGDALVVFFKPQSVEMAIMLLDDTEFRFAPGTSETPRMRVQAADSSYKKVKYDENGADGASGTGGNGGDNGEGAAAQPKRERNDRDRQKIIRKTQKMAAKLADWSDDDTAAIPTETNSKWDKTVILKHMFTLAELEEDPAALLEIKEDIREECAKLGNVTNVVLYDEEPDGVVSVKFSQPQSAQACIQLMNGRSFDGRVVEASVATGRERFKKSKQGQASDSE</sequence>
<dbReference type="CDD" id="cd12281">
    <property type="entry name" value="RRM1_TatSF1_like"/>
    <property type="match status" value="1"/>
</dbReference>
<dbReference type="Gene3D" id="1.10.2020.20">
    <property type="match status" value="1"/>
</dbReference>
<dbReference type="Proteomes" id="UP000076584">
    <property type="component" value="Unassembled WGS sequence"/>
</dbReference>
<dbReference type="Pfam" id="PF00076">
    <property type="entry name" value="RRM_1"/>
    <property type="match status" value="1"/>
</dbReference>
<feature type="compositionally biased region" description="Gly residues" evidence="7">
    <location>
        <begin position="541"/>
        <end position="552"/>
    </location>
</feature>
<feature type="region of interest" description="Disordered" evidence="7">
    <location>
        <begin position="505"/>
        <end position="573"/>
    </location>
</feature>
<feature type="domain" description="RRM" evidence="8">
    <location>
        <begin position="574"/>
        <end position="667"/>
    </location>
</feature>
<dbReference type="GO" id="GO:0005686">
    <property type="term" value="C:U2 snRNP"/>
    <property type="evidence" value="ECO:0007669"/>
    <property type="project" value="TreeGrafter"/>
</dbReference>
<evidence type="ECO:0000256" key="6">
    <source>
        <dbReference type="PROSITE-ProRule" id="PRU00176"/>
    </source>
</evidence>
<dbReference type="InterPro" id="IPR038108">
    <property type="entry name" value="RPN13_DEUBAD_sf"/>
</dbReference>
<evidence type="ECO:0000313" key="11">
    <source>
        <dbReference type="Proteomes" id="UP000076584"/>
    </source>
</evidence>
<evidence type="ECO:0000256" key="4">
    <source>
        <dbReference type="ARBA" id="ARBA00022884"/>
    </source>
</evidence>
<feature type="region of interest" description="Disordered" evidence="7">
    <location>
        <begin position="401"/>
        <end position="433"/>
    </location>
</feature>
<dbReference type="STRING" id="1573173.A0A166L6C9"/>
<feature type="compositionally biased region" description="Acidic residues" evidence="7">
    <location>
        <begin position="154"/>
        <end position="164"/>
    </location>
</feature>
<feature type="compositionally biased region" description="Gly residues" evidence="7">
    <location>
        <begin position="681"/>
        <end position="693"/>
    </location>
</feature>
<dbReference type="Gene3D" id="3.30.70.330">
    <property type="match status" value="2"/>
</dbReference>
<keyword evidence="4 6" id="KW-0694">RNA-binding</keyword>
<feature type="compositionally biased region" description="Basic and acidic residues" evidence="7">
    <location>
        <begin position="190"/>
        <end position="202"/>
    </location>
</feature>
<dbReference type="InterPro" id="IPR034392">
    <property type="entry name" value="TatSF1-like_RRM1"/>
</dbReference>
<dbReference type="FunFam" id="3.30.70.330:FF:000329">
    <property type="entry name" value="splicing factor U2AF-associated protein 2"/>
    <property type="match status" value="1"/>
</dbReference>
<dbReference type="InterPro" id="IPR000504">
    <property type="entry name" value="RRM_dom"/>
</dbReference>
<dbReference type="InterPro" id="IPR035979">
    <property type="entry name" value="RBD_domain_sf"/>
</dbReference>
<feature type="region of interest" description="Disordered" evidence="7">
    <location>
        <begin position="229"/>
        <end position="250"/>
    </location>
</feature>
<comment type="similarity">
    <text evidence="1">Belongs to the HTATSF1 family.</text>
</comment>
<feature type="region of interest" description="Disordered" evidence="7">
    <location>
        <begin position="142"/>
        <end position="215"/>
    </location>
</feature>
<dbReference type="PROSITE" id="PS51917">
    <property type="entry name" value="PRU"/>
    <property type="match status" value="1"/>
</dbReference>
<feature type="compositionally biased region" description="Basic and acidic residues" evidence="7">
    <location>
        <begin position="165"/>
        <end position="174"/>
    </location>
</feature>
<dbReference type="EMBL" id="LFIW01002866">
    <property type="protein sequence ID" value="KZL63156.1"/>
    <property type="molecule type" value="Genomic_DNA"/>
</dbReference>
<dbReference type="PANTHER" id="PTHR15608:SF0">
    <property type="entry name" value="HIV TAT-SPECIFIC FACTOR 1"/>
    <property type="match status" value="1"/>
</dbReference>
<evidence type="ECO:0000256" key="7">
    <source>
        <dbReference type="SAM" id="MobiDB-lite"/>
    </source>
</evidence>
<name>A0A166L6C9_COLIC</name>
<keyword evidence="3" id="KW-0677">Repeat</keyword>
<feature type="domain" description="Pru" evidence="9">
    <location>
        <begin position="2"/>
        <end position="136"/>
    </location>
</feature>
<evidence type="ECO:0000256" key="2">
    <source>
        <dbReference type="ARBA" id="ARBA00022664"/>
    </source>
</evidence>
<evidence type="ECO:0000259" key="9">
    <source>
        <dbReference type="PROSITE" id="PS51917"/>
    </source>
</evidence>
<dbReference type="FunFam" id="3.30.70.330:FF:000105">
    <property type="entry name" value="HIV Tat-specific factor 1 homolog"/>
    <property type="match status" value="1"/>
</dbReference>
<evidence type="ECO:0000259" key="8">
    <source>
        <dbReference type="PROSITE" id="PS50102"/>
    </source>
</evidence>
<dbReference type="InterPro" id="IPR038633">
    <property type="entry name" value="Rpn13/ADRM1_Pru_sf"/>
</dbReference>
<dbReference type="AlphaFoldDB" id="A0A166L6C9"/>
<dbReference type="PANTHER" id="PTHR15608">
    <property type="entry name" value="SPLICING FACTOR U2AF-ASSOCIATED PROTEIN 2"/>
    <property type="match status" value="1"/>
</dbReference>
<keyword evidence="5" id="KW-0508">mRNA splicing</keyword>
<organism evidence="10 11">
    <name type="scientific">Colletotrichum incanum</name>
    <name type="common">Soybean anthracnose fungus</name>
    <dbReference type="NCBI Taxonomy" id="1573173"/>
    <lineage>
        <taxon>Eukaryota</taxon>
        <taxon>Fungi</taxon>
        <taxon>Dikarya</taxon>
        <taxon>Ascomycota</taxon>
        <taxon>Pezizomycotina</taxon>
        <taxon>Sordariomycetes</taxon>
        <taxon>Hypocreomycetidae</taxon>
        <taxon>Glomerellales</taxon>
        <taxon>Glomerellaceae</taxon>
        <taxon>Colletotrichum</taxon>
        <taxon>Colletotrichum spaethianum species complex</taxon>
    </lineage>
</organism>
<dbReference type="PROSITE" id="PS50102">
    <property type="entry name" value="RRM"/>
    <property type="match status" value="2"/>
</dbReference>
<dbReference type="GO" id="GO:0003723">
    <property type="term" value="F:RNA binding"/>
    <property type="evidence" value="ECO:0007669"/>
    <property type="project" value="UniProtKB-UniRule"/>
</dbReference>
<dbReference type="Pfam" id="PF04683">
    <property type="entry name" value="Rpn13_ADRM1_Pru"/>
    <property type="match status" value="1"/>
</dbReference>
<dbReference type="SUPFAM" id="SSF54928">
    <property type="entry name" value="RNA-binding domain, RBD"/>
    <property type="match status" value="2"/>
</dbReference>
<dbReference type="InterPro" id="IPR044868">
    <property type="entry name" value="Rpn13/ADRM1_Pru"/>
</dbReference>
<keyword evidence="11" id="KW-1185">Reference proteome</keyword>
<evidence type="ECO:0000256" key="3">
    <source>
        <dbReference type="ARBA" id="ARBA00022737"/>
    </source>
</evidence>
<feature type="compositionally biased region" description="Basic and acidic residues" evidence="7">
    <location>
        <begin position="700"/>
        <end position="709"/>
    </location>
</feature>
<accession>A0A166L6C9</accession>
<comment type="caution">
    <text evidence="10">The sequence shown here is derived from an EMBL/GenBank/DDBJ whole genome shotgun (WGS) entry which is preliminary data.</text>
</comment>
<protein>
    <submittedName>
        <fullName evidence="10">Splicing factor u2af-associated protein 2</fullName>
    </submittedName>
</protein>
<dbReference type="GO" id="GO:0000398">
    <property type="term" value="P:mRNA splicing, via spliceosome"/>
    <property type="evidence" value="ECO:0007669"/>
    <property type="project" value="InterPro"/>
</dbReference>
<evidence type="ECO:0000313" key="10">
    <source>
        <dbReference type="EMBL" id="KZL63156.1"/>
    </source>
</evidence>
<feature type="region of interest" description="Disordered" evidence="7">
    <location>
        <begin position="673"/>
        <end position="709"/>
    </location>
</feature>
<dbReference type="GO" id="GO:0005684">
    <property type="term" value="C:U2-type spliceosomal complex"/>
    <property type="evidence" value="ECO:0007669"/>
    <property type="project" value="TreeGrafter"/>
</dbReference>
<dbReference type="Gene3D" id="2.30.29.70">
    <property type="entry name" value="Proteasomal ubiquitin receptor Rpn13/ADRM1"/>
    <property type="match status" value="1"/>
</dbReference>
<dbReference type="SMART" id="SM00360">
    <property type="entry name" value="RRM"/>
    <property type="match status" value="2"/>
</dbReference>
<evidence type="ECO:0000256" key="1">
    <source>
        <dbReference type="ARBA" id="ARBA00007747"/>
    </source>
</evidence>
<keyword evidence="2" id="KW-0507">mRNA processing</keyword>
<feature type="domain" description="RRM" evidence="8">
    <location>
        <begin position="750"/>
        <end position="829"/>
    </location>
</feature>
<gene>
    <name evidence="10" type="ORF">CI238_06051</name>
</gene>
<evidence type="ECO:0000256" key="5">
    <source>
        <dbReference type="ARBA" id="ARBA00023187"/>
    </source>
</evidence>
<dbReference type="InterPro" id="IPR012677">
    <property type="entry name" value="Nucleotide-bd_a/b_plait_sf"/>
</dbReference>
<feature type="compositionally biased region" description="Polar residues" evidence="7">
    <location>
        <begin position="411"/>
        <end position="423"/>
    </location>
</feature>
<dbReference type="CDD" id="cd12285">
    <property type="entry name" value="RRM3_RBM39_like"/>
    <property type="match status" value="1"/>
</dbReference>
<proteinExistence type="inferred from homology"/>
<reference evidence="10 11" key="1">
    <citation type="submission" date="2015-06" db="EMBL/GenBank/DDBJ databases">
        <title>Survival trade-offs in plant roots during colonization by closely related pathogenic and mutualistic fungi.</title>
        <authorList>
            <person name="Hacquard S."/>
            <person name="Kracher B."/>
            <person name="Hiruma K."/>
            <person name="Weinman A."/>
            <person name="Muench P."/>
            <person name="Garrido Oter R."/>
            <person name="Ver Loren van Themaat E."/>
            <person name="Dallerey J.-F."/>
            <person name="Damm U."/>
            <person name="Henrissat B."/>
            <person name="Lespinet O."/>
            <person name="Thon M."/>
            <person name="Kemen E."/>
            <person name="McHardy A.C."/>
            <person name="Schulze-Lefert P."/>
            <person name="O'Connell R.J."/>
        </authorList>
    </citation>
    <scope>NUCLEOTIDE SEQUENCE [LARGE SCALE GENOMIC DNA]</scope>
    <source>
        <strain evidence="10 11">MAFF 238704</strain>
    </source>
</reference>
<dbReference type="InterPro" id="IPR034393">
    <property type="entry name" value="TatSF1-like"/>
</dbReference>